<dbReference type="InterPro" id="IPR050266">
    <property type="entry name" value="AB_hydrolase_sf"/>
</dbReference>
<comment type="caution">
    <text evidence="3">The sequence shown here is derived from an EMBL/GenBank/DDBJ whole genome shotgun (WGS) entry which is preliminary data.</text>
</comment>
<dbReference type="SUPFAM" id="SSF53474">
    <property type="entry name" value="alpha/beta-Hydrolases"/>
    <property type="match status" value="1"/>
</dbReference>
<protein>
    <submittedName>
        <fullName evidence="3">2-hydroxy-6-oxohepta-2,4-dienoate hydrolase</fullName>
    </submittedName>
</protein>
<dbReference type="InterPro" id="IPR000073">
    <property type="entry name" value="AB_hydrolase_1"/>
</dbReference>
<evidence type="ECO:0000313" key="3">
    <source>
        <dbReference type="EMBL" id="TKX34201.1"/>
    </source>
</evidence>
<dbReference type="GO" id="GO:0016787">
    <property type="term" value="F:hydrolase activity"/>
    <property type="evidence" value="ECO:0007669"/>
    <property type="project" value="UniProtKB-KW"/>
</dbReference>
<evidence type="ECO:0000259" key="2">
    <source>
        <dbReference type="Pfam" id="PF00561"/>
    </source>
</evidence>
<feature type="domain" description="AB hydrolase-1" evidence="2">
    <location>
        <begin position="27"/>
        <end position="124"/>
    </location>
</feature>
<organism evidence="3 4">
    <name type="scientific">Campylobacter taeniopygiae</name>
    <dbReference type="NCBI Taxonomy" id="2510188"/>
    <lineage>
        <taxon>Bacteria</taxon>
        <taxon>Pseudomonadati</taxon>
        <taxon>Campylobacterota</taxon>
        <taxon>Epsilonproteobacteria</taxon>
        <taxon>Campylobacterales</taxon>
        <taxon>Campylobacteraceae</taxon>
        <taxon>Campylobacter</taxon>
    </lineage>
</organism>
<dbReference type="PANTHER" id="PTHR43798:SF31">
    <property type="entry name" value="AB HYDROLASE SUPERFAMILY PROTEIN YCLE"/>
    <property type="match status" value="1"/>
</dbReference>
<dbReference type="PANTHER" id="PTHR43798">
    <property type="entry name" value="MONOACYLGLYCEROL LIPASE"/>
    <property type="match status" value="1"/>
</dbReference>
<proteinExistence type="predicted"/>
<evidence type="ECO:0000313" key="4">
    <source>
        <dbReference type="Proteomes" id="UP000309584"/>
    </source>
</evidence>
<keyword evidence="4" id="KW-1185">Reference proteome</keyword>
<dbReference type="InterPro" id="IPR029058">
    <property type="entry name" value="AB_hydrolase_fold"/>
</dbReference>
<sequence>MALTQIIYEENTYNLSYEIINQDQKKTLLILHGWGANKELMKQAFAKEFPNYCHLYLDLPGFGKSSIIKAFQSKDYVNIIKKFLQEKKIDIDTYMGHSFGGKIAALLALEFKNSKLILLSNSGILAPKSLKIRLKIAIFKFLKIFGLGKFYRYFASKDASNLNAAMYQTFKNVVDEDLKDVFSKIEAKTYIFWGIDDQATPLSSGEKMHELIKNSNFYPLEGDHFFFLKHSAFIAKQIKG</sequence>
<dbReference type="RefSeq" id="WP_137623693.1">
    <property type="nucleotide sequence ID" value="NZ_NXLY01000005.1"/>
</dbReference>
<dbReference type="Pfam" id="PF00561">
    <property type="entry name" value="Abhydrolase_1"/>
    <property type="match status" value="1"/>
</dbReference>
<evidence type="ECO:0000256" key="1">
    <source>
        <dbReference type="ARBA" id="ARBA00022801"/>
    </source>
</evidence>
<dbReference type="Gene3D" id="3.40.50.1820">
    <property type="entry name" value="alpha/beta hydrolase"/>
    <property type="match status" value="1"/>
</dbReference>
<gene>
    <name evidence="3" type="ORF">CQA75_03595</name>
</gene>
<name>A0ABY2TJB9_9BACT</name>
<accession>A0ABY2TJB9</accession>
<dbReference type="Proteomes" id="UP000309584">
    <property type="component" value="Unassembled WGS sequence"/>
</dbReference>
<dbReference type="EMBL" id="NXLY01000005">
    <property type="protein sequence ID" value="TKX34201.1"/>
    <property type="molecule type" value="Genomic_DNA"/>
</dbReference>
<reference evidence="3 4" key="1">
    <citation type="submission" date="2018-05" db="EMBL/GenBank/DDBJ databases">
        <title>Novel Campyloabacter and Helicobacter Species and Strains.</title>
        <authorList>
            <person name="Mannion A.J."/>
            <person name="Shen Z."/>
            <person name="Fox J.G."/>
        </authorList>
    </citation>
    <scope>NUCLEOTIDE SEQUENCE [LARGE SCALE GENOMIC DNA]</scope>
    <source>
        <strain evidence="4">MIT10-5678</strain>
    </source>
</reference>
<keyword evidence="1 3" id="KW-0378">Hydrolase</keyword>